<evidence type="ECO:0000313" key="1">
    <source>
        <dbReference type="EMBL" id="CAI0375795.1"/>
    </source>
</evidence>
<dbReference type="AlphaFoldDB" id="A0AAV0GRW3"/>
<dbReference type="EMBL" id="CAMGYJ010000002">
    <property type="protein sequence ID" value="CAI0375795.1"/>
    <property type="molecule type" value="Genomic_DNA"/>
</dbReference>
<proteinExistence type="predicted"/>
<organism evidence="1 2">
    <name type="scientific">Linum tenue</name>
    <dbReference type="NCBI Taxonomy" id="586396"/>
    <lineage>
        <taxon>Eukaryota</taxon>
        <taxon>Viridiplantae</taxon>
        <taxon>Streptophyta</taxon>
        <taxon>Embryophyta</taxon>
        <taxon>Tracheophyta</taxon>
        <taxon>Spermatophyta</taxon>
        <taxon>Magnoliopsida</taxon>
        <taxon>eudicotyledons</taxon>
        <taxon>Gunneridae</taxon>
        <taxon>Pentapetalae</taxon>
        <taxon>rosids</taxon>
        <taxon>fabids</taxon>
        <taxon>Malpighiales</taxon>
        <taxon>Linaceae</taxon>
        <taxon>Linum</taxon>
    </lineage>
</organism>
<dbReference type="Proteomes" id="UP001154282">
    <property type="component" value="Unassembled WGS sequence"/>
</dbReference>
<comment type="caution">
    <text evidence="1">The sequence shown here is derived from an EMBL/GenBank/DDBJ whole genome shotgun (WGS) entry which is preliminary data.</text>
</comment>
<accession>A0AAV0GRW3</accession>
<keyword evidence="2" id="KW-1185">Reference proteome</keyword>
<gene>
    <name evidence="1" type="ORF">LITE_LOCUS737</name>
</gene>
<name>A0AAV0GRW3_9ROSI</name>
<protein>
    <submittedName>
        <fullName evidence="1">Uncharacterized protein</fullName>
    </submittedName>
</protein>
<reference evidence="1" key="1">
    <citation type="submission" date="2022-08" db="EMBL/GenBank/DDBJ databases">
        <authorList>
            <person name="Gutierrez-Valencia J."/>
        </authorList>
    </citation>
    <scope>NUCLEOTIDE SEQUENCE</scope>
</reference>
<sequence>MFTGETRSLWRLLTIAHIT</sequence>
<evidence type="ECO:0000313" key="2">
    <source>
        <dbReference type="Proteomes" id="UP001154282"/>
    </source>
</evidence>